<dbReference type="InterPro" id="IPR019574">
    <property type="entry name" value="NADH_UbQ_OxRdtase_Gsu_4Fe4S-bd"/>
</dbReference>
<feature type="domain" description="4Fe-4S Mo/W bis-MGD-type" evidence="11">
    <location>
        <begin position="219"/>
        <end position="275"/>
    </location>
</feature>
<evidence type="ECO:0000256" key="9">
    <source>
        <dbReference type="ARBA" id="ARBA00034078"/>
    </source>
</evidence>
<dbReference type="InterPro" id="IPR006656">
    <property type="entry name" value="Mopterin_OxRdtase"/>
</dbReference>
<evidence type="ECO:0000259" key="11">
    <source>
        <dbReference type="PROSITE" id="PS51669"/>
    </source>
</evidence>
<organism evidence="13">
    <name type="scientific">marine metagenome</name>
    <dbReference type="NCBI Taxonomy" id="408172"/>
    <lineage>
        <taxon>unclassified sequences</taxon>
        <taxon>metagenomes</taxon>
        <taxon>ecological metagenomes</taxon>
    </lineage>
</organism>
<name>A0A381NMH7_9ZZZZ</name>
<feature type="domain" description="4Fe-4S His(Cys)3-ligated-type" evidence="12">
    <location>
        <begin position="82"/>
        <end position="121"/>
    </location>
</feature>
<dbReference type="GO" id="GO:0016020">
    <property type="term" value="C:membrane"/>
    <property type="evidence" value="ECO:0007669"/>
    <property type="project" value="InterPro"/>
</dbReference>
<evidence type="ECO:0000256" key="6">
    <source>
        <dbReference type="ARBA" id="ARBA00023004"/>
    </source>
</evidence>
<keyword evidence="8" id="KW-0520">NAD</keyword>
<keyword evidence="7" id="KW-0411">Iron-sulfur</keyword>
<dbReference type="AlphaFoldDB" id="A0A381NMH7"/>
<proteinExistence type="inferred from homology"/>
<dbReference type="Pfam" id="PF13510">
    <property type="entry name" value="Fer2_4"/>
    <property type="match status" value="1"/>
</dbReference>
<dbReference type="GO" id="GO:0016651">
    <property type="term" value="F:oxidoreductase activity, acting on NAD(P)H"/>
    <property type="evidence" value="ECO:0007669"/>
    <property type="project" value="InterPro"/>
</dbReference>
<dbReference type="SUPFAM" id="SSF54292">
    <property type="entry name" value="2Fe-2S ferredoxin-like"/>
    <property type="match status" value="1"/>
</dbReference>
<dbReference type="Pfam" id="PF00384">
    <property type="entry name" value="Molybdopterin"/>
    <property type="match status" value="1"/>
</dbReference>
<comment type="cofactor">
    <cofactor evidence="9">
        <name>[2Fe-2S] cluster</name>
        <dbReference type="ChEBI" id="CHEBI:190135"/>
    </cofactor>
</comment>
<evidence type="ECO:0000256" key="1">
    <source>
        <dbReference type="ARBA" id="ARBA00001966"/>
    </source>
</evidence>
<evidence type="ECO:0000256" key="5">
    <source>
        <dbReference type="ARBA" id="ARBA00022967"/>
    </source>
</evidence>
<evidence type="ECO:0000259" key="12">
    <source>
        <dbReference type="PROSITE" id="PS51839"/>
    </source>
</evidence>
<dbReference type="PROSITE" id="PS51669">
    <property type="entry name" value="4FE4S_MOW_BIS_MGD"/>
    <property type="match status" value="1"/>
</dbReference>
<keyword evidence="6" id="KW-0408">Iron</keyword>
<dbReference type="SUPFAM" id="SSF54862">
    <property type="entry name" value="4Fe-4S ferredoxins"/>
    <property type="match status" value="1"/>
</dbReference>
<comment type="cofactor">
    <cofactor evidence="1">
        <name>[4Fe-4S] cluster</name>
        <dbReference type="ChEBI" id="CHEBI:49883"/>
    </cofactor>
</comment>
<dbReference type="InterPro" id="IPR006963">
    <property type="entry name" value="Mopterin_OxRdtase_4Fe-4S_dom"/>
</dbReference>
<dbReference type="GO" id="GO:0008137">
    <property type="term" value="F:NADH dehydrogenase (ubiquinone) activity"/>
    <property type="evidence" value="ECO:0007669"/>
    <property type="project" value="InterPro"/>
</dbReference>
<evidence type="ECO:0000259" key="10">
    <source>
        <dbReference type="PROSITE" id="PS51085"/>
    </source>
</evidence>
<dbReference type="Pfam" id="PF22151">
    <property type="entry name" value="Fer4_NDSU1"/>
    <property type="match status" value="1"/>
</dbReference>
<dbReference type="InterPro" id="IPR001041">
    <property type="entry name" value="2Fe-2S_ferredoxin-type"/>
</dbReference>
<dbReference type="Gene3D" id="3.40.50.740">
    <property type="match status" value="1"/>
</dbReference>
<dbReference type="GO" id="GO:0042773">
    <property type="term" value="P:ATP synthesis coupled electron transport"/>
    <property type="evidence" value="ECO:0007669"/>
    <property type="project" value="InterPro"/>
</dbReference>
<dbReference type="Gene3D" id="3.40.228.10">
    <property type="entry name" value="Dimethylsulfoxide Reductase, domain 2"/>
    <property type="match status" value="1"/>
</dbReference>
<dbReference type="FunFam" id="3.30.70.20:FF:000002">
    <property type="entry name" value="NADH-ubiquinone oxidoreductase 75 kDa subunit"/>
    <property type="match status" value="1"/>
</dbReference>
<dbReference type="InterPro" id="IPR054351">
    <property type="entry name" value="NADH_UbQ_OxRdtase_ferredoxin"/>
</dbReference>
<dbReference type="CDD" id="cd00207">
    <property type="entry name" value="fer2"/>
    <property type="match status" value="1"/>
</dbReference>
<evidence type="ECO:0000256" key="7">
    <source>
        <dbReference type="ARBA" id="ARBA00023014"/>
    </source>
</evidence>
<feature type="domain" description="2Fe-2S ferredoxin-type" evidence="10">
    <location>
        <begin position="4"/>
        <end position="82"/>
    </location>
</feature>
<dbReference type="EMBL" id="UINC01000461">
    <property type="protein sequence ID" value="SUZ55791.1"/>
    <property type="molecule type" value="Genomic_DNA"/>
</dbReference>
<dbReference type="SMART" id="SM00929">
    <property type="entry name" value="NADH-G_4Fe-4S_3"/>
    <property type="match status" value="1"/>
</dbReference>
<dbReference type="FunFam" id="3.10.20.740:FF:000001">
    <property type="entry name" value="NADH-quinone oxidoreductase subunit G"/>
    <property type="match status" value="1"/>
</dbReference>
<keyword evidence="4" id="KW-0479">Metal-binding</keyword>
<evidence type="ECO:0000256" key="3">
    <source>
        <dbReference type="ARBA" id="ARBA00022485"/>
    </source>
</evidence>
<dbReference type="Gene3D" id="3.30.70.20">
    <property type="match status" value="1"/>
</dbReference>
<evidence type="ECO:0000256" key="4">
    <source>
        <dbReference type="ARBA" id="ARBA00022723"/>
    </source>
</evidence>
<dbReference type="PANTHER" id="PTHR43105">
    <property type="entry name" value="RESPIRATORY NITRATE REDUCTASE"/>
    <property type="match status" value="1"/>
</dbReference>
<dbReference type="Pfam" id="PF10588">
    <property type="entry name" value="NADH-G_4Fe-4S_3"/>
    <property type="match status" value="1"/>
</dbReference>
<reference evidence="13" key="1">
    <citation type="submission" date="2018-05" db="EMBL/GenBank/DDBJ databases">
        <authorList>
            <person name="Lanie J.A."/>
            <person name="Ng W.-L."/>
            <person name="Kazmierczak K.M."/>
            <person name="Andrzejewski T.M."/>
            <person name="Davidsen T.M."/>
            <person name="Wayne K.J."/>
            <person name="Tettelin H."/>
            <person name="Glass J.I."/>
            <person name="Rusch D."/>
            <person name="Podicherti R."/>
            <person name="Tsui H.-C.T."/>
            <person name="Winkler M.E."/>
        </authorList>
    </citation>
    <scope>NUCLEOTIDE SEQUENCE</scope>
</reference>
<gene>
    <name evidence="13" type="ORF">METZ01_LOCUS8645</name>
</gene>
<dbReference type="SUPFAM" id="SSF53706">
    <property type="entry name" value="Formate dehydrogenase/DMSO reductase, domains 1-3"/>
    <property type="match status" value="1"/>
</dbReference>
<keyword evidence="5" id="KW-1278">Translocase</keyword>
<dbReference type="GO" id="GO:0051539">
    <property type="term" value="F:4 iron, 4 sulfur cluster binding"/>
    <property type="evidence" value="ECO:0007669"/>
    <property type="project" value="UniProtKB-KW"/>
</dbReference>
<dbReference type="Pfam" id="PF22117">
    <property type="entry name" value="Fer4_Nqo3"/>
    <property type="match status" value="1"/>
</dbReference>
<dbReference type="PANTHER" id="PTHR43105:SF13">
    <property type="entry name" value="NADH-UBIQUINONE OXIDOREDUCTASE 75 KDA SUBUNIT, MITOCHONDRIAL"/>
    <property type="match status" value="1"/>
</dbReference>
<dbReference type="InterPro" id="IPR036010">
    <property type="entry name" value="2Fe-2S_ferredoxin-like_sf"/>
</dbReference>
<evidence type="ECO:0000313" key="13">
    <source>
        <dbReference type="EMBL" id="SUZ55791.1"/>
    </source>
</evidence>
<dbReference type="InterPro" id="IPR050123">
    <property type="entry name" value="Prok_molybdopt-oxidoreductase"/>
</dbReference>
<accession>A0A381NMH7</accession>
<evidence type="ECO:0008006" key="14">
    <source>
        <dbReference type="Google" id="ProtNLM"/>
    </source>
</evidence>
<dbReference type="InterPro" id="IPR000283">
    <property type="entry name" value="NADH_UbQ_OxRdtase_75kDa_su_CS"/>
</dbReference>
<dbReference type="PROSITE" id="PS00643">
    <property type="entry name" value="COMPLEX1_75K_3"/>
    <property type="match status" value="1"/>
</dbReference>
<evidence type="ECO:0000256" key="2">
    <source>
        <dbReference type="ARBA" id="ARBA00005404"/>
    </source>
</evidence>
<dbReference type="GO" id="GO:0046872">
    <property type="term" value="F:metal ion binding"/>
    <property type="evidence" value="ECO:0007669"/>
    <property type="project" value="UniProtKB-KW"/>
</dbReference>
<dbReference type="PROSITE" id="PS51085">
    <property type="entry name" value="2FE2S_FER_2"/>
    <property type="match status" value="1"/>
</dbReference>
<comment type="similarity">
    <text evidence="2">Belongs to the complex I 75 kDa subunit family.</text>
</comment>
<dbReference type="InterPro" id="IPR010228">
    <property type="entry name" value="NADH_UbQ_OxRdtase_Gsu"/>
</dbReference>
<dbReference type="PROSITE" id="PS00641">
    <property type="entry name" value="COMPLEX1_75K_1"/>
    <property type="match status" value="1"/>
</dbReference>
<evidence type="ECO:0000256" key="8">
    <source>
        <dbReference type="ARBA" id="ARBA00023027"/>
    </source>
</evidence>
<protein>
    <recommendedName>
        <fullName evidence="14">4Fe-4S His(Cys)3-ligated-type domain-containing protein</fullName>
    </recommendedName>
</protein>
<sequence length="724" mass="81298">MIEKKISITIDEQEYTVNEGQILIDVTDRLGIYIPRFCYHDKLSIAANCRMCLIEVDNTTNPQPACATPVTDGMVIKTHSEKAQQAQQGTMEFLLINHPLDCPICDQAGECELQDLAYSYGQNQSRYKISKLTKSNDNLGPLISTDMTRCILCTRCTRFADEIAGLPELGTIGRGDSSNISTYIAKSVDHELSGNMIDLCPVGALNNKPYRYTERTWELDQIESISPHDCVGSNIYIHVKGEKIKRIVPKCNEEINEIWISDRDRFAFDGIYSNDRLLNPMVRKGKTLINSSWEEAIKIFSNQLLTLTNEKKNNEVAGLISPSCTLNQQYLFSYLFKNLDCYNIDHRLKQVDFTGDSMEPLFPGMGIKPHEIEKMNTILIIGSDIRREAPIIAHWIKKAASNGASINIINEKHGEYFFPIDNLILSSSEALAENLGLVLKALFEGSQIELLPSVLNKLEQLPKPSPSHYKIAETLSKNDNNLLLSGLVSNSHTDFALIRSYLNILSDISHSIKGELTYGANTIGAYLAGCIPHKQALGESQNQGLNAIEICSKNHELLTLYDIEPEDCLYVENLKQSIMESKMVVQFTPYLNPFMEENADILFPINTPYESAGTFINVSGITQDFNMEINNSQKIPANDELLNDIISSLKLPKPSIEDFKQKVTTSLNKSKIGESIPIDFPSGKSTRNINKLITYGLYNIDSTVRRSRPLQETQDSKSSQYRKD</sequence>
<dbReference type="PROSITE" id="PS51839">
    <property type="entry name" value="4FE4S_HC3"/>
    <property type="match status" value="1"/>
</dbReference>
<dbReference type="NCBIfam" id="TIGR01973">
    <property type="entry name" value="NuoG"/>
    <property type="match status" value="1"/>
</dbReference>
<dbReference type="Gene3D" id="3.10.20.740">
    <property type="match status" value="1"/>
</dbReference>
<keyword evidence="3" id="KW-0004">4Fe-4S</keyword>